<dbReference type="AlphaFoldDB" id="R9P2C2"/>
<gene>
    <name evidence="1" type="ORF">PHSY_002902</name>
</gene>
<keyword evidence="2" id="KW-1185">Reference proteome</keyword>
<evidence type="ECO:0000313" key="1">
    <source>
        <dbReference type="EMBL" id="GAC95327.1"/>
    </source>
</evidence>
<accession>R9P2C2</accession>
<reference evidence="2" key="1">
    <citation type="journal article" date="2013" name="Genome Announc.">
        <title>Draft genome sequence of the basidiomycetous yeast-like fungus Pseudozyma hubeiensis SY62, which produces an abundant amount of the biosurfactant mannosylerythritol lipids.</title>
        <authorList>
            <person name="Konishi M."/>
            <person name="Hatada Y."/>
            <person name="Horiuchi J."/>
        </authorList>
    </citation>
    <scope>NUCLEOTIDE SEQUENCE [LARGE SCALE GENOMIC DNA]</scope>
    <source>
        <strain evidence="2">SY62</strain>
    </source>
</reference>
<name>R9P2C2_PSEHS</name>
<dbReference type="RefSeq" id="XP_012188914.1">
    <property type="nucleotide sequence ID" value="XM_012333524.1"/>
</dbReference>
<sequence length="96" mass="10786">MGPFQGKVRLRHLLAIASDVSLRKRYQGFRTSSELVALIPLHVRNSSGFRNFRTRSSRSIAVVPSPVLLTMNLKALANRTASFRIHSGDRSSHRQT</sequence>
<organism evidence="1 2">
    <name type="scientific">Pseudozyma hubeiensis (strain SY62)</name>
    <name type="common">Yeast</name>
    <dbReference type="NCBI Taxonomy" id="1305764"/>
    <lineage>
        <taxon>Eukaryota</taxon>
        <taxon>Fungi</taxon>
        <taxon>Dikarya</taxon>
        <taxon>Basidiomycota</taxon>
        <taxon>Ustilaginomycotina</taxon>
        <taxon>Ustilaginomycetes</taxon>
        <taxon>Ustilaginales</taxon>
        <taxon>Ustilaginaceae</taxon>
        <taxon>Pseudozyma</taxon>
    </lineage>
</organism>
<dbReference type="EMBL" id="DF238793">
    <property type="protein sequence ID" value="GAC95327.1"/>
    <property type="molecule type" value="Genomic_DNA"/>
</dbReference>
<dbReference type="HOGENOM" id="CLU_2360651_0_0_1"/>
<dbReference type="Proteomes" id="UP000014071">
    <property type="component" value="Unassembled WGS sequence"/>
</dbReference>
<dbReference type="GeneID" id="24108193"/>
<proteinExistence type="predicted"/>
<evidence type="ECO:0000313" key="2">
    <source>
        <dbReference type="Proteomes" id="UP000014071"/>
    </source>
</evidence>
<protein>
    <submittedName>
        <fullName evidence="1">Uncharacterized protein</fullName>
    </submittedName>
</protein>
<dbReference type="OrthoDB" id="10497268at2759"/>